<organism evidence="3 4">
    <name type="scientific">Vitrella brassicaformis (strain CCMP3155)</name>
    <dbReference type="NCBI Taxonomy" id="1169540"/>
    <lineage>
        <taxon>Eukaryota</taxon>
        <taxon>Sar</taxon>
        <taxon>Alveolata</taxon>
        <taxon>Colpodellida</taxon>
        <taxon>Vitrellaceae</taxon>
        <taxon>Vitrella</taxon>
    </lineage>
</organism>
<dbReference type="AlphaFoldDB" id="A0A0G4EIM4"/>
<protein>
    <submittedName>
        <fullName evidence="3">Uncharacterized protein</fullName>
    </submittedName>
</protein>
<feature type="signal peptide" evidence="2">
    <location>
        <begin position="1"/>
        <end position="25"/>
    </location>
</feature>
<dbReference type="InParanoid" id="A0A0G4EIM4"/>
<feature type="region of interest" description="Disordered" evidence="1">
    <location>
        <begin position="193"/>
        <end position="214"/>
    </location>
</feature>
<dbReference type="VEuPathDB" id="CryptoDB:Vbra_3889"/>
<evidence type="ECO:0000256" key="2">
    <source>
        <dbReference type="SAM" id="SignalP"/>
    </source>
</evidence>
<proteinExistence type="predicted"/>
<feature type="chain" id="PRO_5005187683" evidence="2">
    <location>
        <begin position="26"/>
        <end position="263"/>
    </location>
</feature>
<keyword evidence="4" id="KW-1185">Reference proteome</keyword>
<reference evidence="3 4" key="1">
    <citation type="submission" date="2014-11" db="EMBL/GenBank/DDBJ databases">
        <authorList>
            <person name="Zhu J."/>
            <person name="Qi W."/>
            <person name="Song R."/>
        </authorList>
    </citation>
    <scope>NUCLEOTIDE SEQUENCE [LARGE SCALE GENOMIC DNA]</scope>
</reference>
<evidence type="ECO:0000256" key="1">
    <source>
        <dbReference type="SAM" id="MobiDB-lite"/>
    </source>
</evidence>
<dbReference type="Proteomes" id="UP000041254">
    <property type="component" value="Unassembled WGS sequence"/>
</dbReference>
<gene>
    <name evidence="3" type="ORF">Vbra_3889</name>
</gene>
<dbReference type="EMBL" id="CDMY01000247">
    <property type="protein sequence ID" value="CEL96853.1"/>
    <property type="molecule type" value="Genomic_DNA"/>
</dbReference>
<keyword evidence="2" id="KW-0732">Signal</keyword>
<evidence type="ECO:0000313" key="4">
    <source>
        <dbReference type="Proteomes" id="UP000041254"/>
    </source>
</evidence>
<sequence length="263" mass="28038">MMQSRVLSFAALLFLASLELVPAFAKEDWEEQEPTVEPTDVIVDVPSQPGGPDVDLNISNIGIGGDLIITINGGQYQVPDYVIEDVALQMQEDALSISEGVTPSLAGFHLVDVKSPKAEGSAKMIKDNTTDIVVPAEMGMDFTFTAVPESACVTAVQFLLFDNKGVFIDWDTFREPPYLEKVNKGNKDGRNAFKAFGAAPTSPSPGGSNGQTGAFARGAREALKGPGTFILAAIPFSGESEGKDIEITFSVPTTQKTAFLENN</sequence>
<name>A0A0G4EIM4_VITBC</name>
<evidence type="ECO:0000313" key="3">
    <source>
        <dbReference type="EMBL" id="CEL96853.1"/>
    </source>
</evidence>
<dbReference type="PhylomeDB" id="A0A0G4EIM4"/>
<accession>A0A0G4EIM4</accession>